<dbReference type="AlphaFoldDB" id="A0A378I971"/>
<evidence type="ECO:0000313" key="13">
    <source>
        <dbReference type="Proteomes" id="UP000054735"/>
    </source>
</evidence>
<evidence type="ECO:0000313" key="12">
    <source>
        <dbReference type="EMBL" id="STX31573.1"/>
    </source>
</evidence>
<protein>
    <submittedName>
        <fullName evidence="11 12">Metallopeptidase PepO</fullName>
        <ecNumber evidence="12">3.4.24.-</ecNumber>
    </submittedName>
</protein>
<feature type="domain" description="Peptidase M13 C-terminal" evidence="9">
    <location>
        <begin position="473"/>
        <end position="671"/>
    </location>
</feature>
<proteinExistence type="inferred from homology"/>
<dbReference type="PRINTS" id="PR00786">
    <property type="entry name" value="NEPRILYSIN"/>
</dbReference>
<evidence type="ECO:0000256" key="8">
    <source>
        <dbReference type="SAM" id="SignalP"/>
    </source>
</evidence>
<dbReference type="RefSeq" id="WP_058524062.1">
    <property type="nucleotide sequence ID" value="NZ_CAAAHV010000005.1"/>
</dbReference>
<dbReference type="GO" id="GO:0004222">
    <property type="term" value="F:metalloendopeptidase activity"/>
    <property type="evidence" value="ECO:0007669"/>
    <property type="project" value="InterPro"/>
</dbReference>
<feature type="domain" description="Peptidase M13 N-terminal" evidence="10">
    <location>
        <begin position="42"/>
        <end position="421"/>
    </location>
</feature>
<evidence type="ECO:0000313" key="11">
    <source>
        <dbReference type="EMBL" id="KTC69311.1"/>
    </source>
</evidence>
<dbReference type="Pfam" id="PF05649">
    <property type="entry name" value="Peptidase_M13_N"/>
    <property type="match status" value="1"/>
</dbReference>
<sequence length="674" mass="76585">MRLVFIILISALLSSFVRAEIPVSKEQADPLNLNWLDKTVSPADNFFAYANGTWQKQNPIPPEYAVWGSFYILQETVQDRIHQMLTGFANDRNLPPGSIEQKIGDFYFSGMDETSINKSGIEPLQGLFNLIDSIQNNEDLQNVISKLQLKGVGALFNFGSMQDFKNSEEMIAAAMQGGLGLPDRDYYTKTDKKSQDIRIAYVNHIAKMLELAGSDAAKSVQEANDIMKLETTLAQASMTQIEQRNPRAIYHMMSITELSKLTPQFSWPAFFKQQGLEHIDHINMAMPVFFRKMNELLTTVPLETWKIYLRWHVLDAFAPYLSKPFVEQNFHMNSILTGTEKLLPRWKRVVNTESQALGFAIGKIYVEKYFPPASKEQVLEILYNIKQALREDLKTLKWMTPATRKAALKKLELMKERVGYPDKWWDYSTLQIDRGPYVLNVIRASEFLVKRDLDKIGKPIDRSEWSMTPQTINAYYDPSMNNINLPAGILQPPFFDPKAPAAVNYGAIGFVIGHEITHGFDDQGAQFDGHGNLKNWWSAEDLKKFNAATQCIMEQFSQYKVDDLSVQGKLVMGEATADLGGLTLAYKAFKNSKEYKTAQTIDGFTPDQQFFLGTAHVWASNIRMAQLRNLILTDPHPPMIYRVNGTLANMPQFQAAFGISDNSPMVNPKRCVIW</sequence>
<dbReference type="Gene3D" id="1.10.1380.10">
    <property type="entry name" value="Neutral endopeptidase , domain2"/>
    <property type="match status" value="1"/>
</dbReference>
<evidence type="ECO:0000256" key="6">
    <source>
        <dbReference type="ARBA" id="ARBA00022833"/>
    </source>
</evidence>
<dbReference type="InterPro" id="IPR000718">
    <property type="entry name" value="Peptidase_M13"/>
</dbReference>
<organism evidence="12 14">
    <name type="scientific">Legionella birminghamensis</name>
    <dbReference type="NCBI Taxonomy" id="28083"/>
    <lineage>
        <taxon>Bacteria</taxon>
        <taxon>Pseudomonadati</taxon>
        <taxon>Pseudomonadota</taxon>
        <taxon>Gammaproteobacteria</taxon>
        <taxon>Legionellales</taxon>
        <taxon>Legionellaceae</taxon>
        <taxon>Legionella</taxon>
    </lineage>
</organism>
<dbReference type="InterPro" id="IPR024079">
    <property type="entry name" value="MetalloPept_cat_dom_sf"/>
</dbReference>
<reference evidence="11 13" key="1">
    <citation type="submission" date="2015-11" db="EMBL/GenBank/DDBJ databases">
        <title>Genomic analysis of 38 Legionella species identifies large and diverse effector repertoires.</title>
        <authorList>
            <person name="Burstein D."/>
            <person name="Amaro F."/>
            <person name="Zusman T."/>
            <person name="Lifshitz Z."/>
            <person name="Cohen O."/>
            <person name="Gilbert J.A."/>
            <person name="Pupko T."/>
            <person name="Shuman H.A."/>
            <person name="Segal G."/>
        </authorList>
    </citation>
    <scope>NUCLEOTIDE SEQUENCE [LARGE SCALE GENOMIC DNA]</scope>
    <source>
        <strain evidence="11 13">CDC#1407-AL-14</strain>
    </source>
</reference>
<dbReference type="CDD" id="cd08662">
    <property type="entry name" value="M13"/>
    <property type="match status" value="1"/>
</dbReference>
<keyword evidence="3" id="KW-0645">Protease</keyword>
<evidence type="ECO:0000256" key="3">
    <source>
        <dbReference type="ARBA" id="ARBA00022670"/>
    </source>
</evidence>
<dbReference type="EC" id="3.4.24.-" evidence="12"/>
<dbReference type="InterPro" id="IPR008753">
    <property type="entry name" value="Peptidase_M13_N"/>
</dbReference>
<evidence type="ECO:0000259" key="9">
    <source>
        <dbReference type="Pfam" id="PF01431"/>
    </source>
</evidence>
<dbReference type="InterPro" id="IPR018497">
    <property type="entry name" value="Peptidase_M13_C"/>
</dbReference>
<reference evidence="12 14" key="2">
    <citation type="submission" date="2018-06" db="EMBL/GenBank/DDBJ databases">
        <authorList>
            <consortium name="Pathogen Informatics"/>
            <person name="Doyle S."/>
        </authorList>
    </citation>
    <scope>NUCLEOTIDE SEQUENCE [LARGE SCALE GENOMIC DNA]</scope>
    <source>
        <strain evidence="12 14">NCTC12437</strain>
    </source>
</reference>
<comment type="cofactor">
    <cofactor evidence="1">
        <name>Zn(2+)</name>
        <dbReference type="ChEBI" id="CHEBI:29105"/>
    </cofactor>
</comment>
<feature type="signal peptide" evidence="8">
    <location>
        <begin position="1"/>
        <end position="19"/>
    </location>
</feature>
<keyword evidence="8" id="KW-0732">Signal</keyword>
<dbReference type="PANTHER" id="PTHR11733:SF167">
    <property type="entry name" value="FI17812P1-RELATED"/>
    <property type="match status" value="1"/>
</dbReference>
<evidence type="ECO:0000256" key="1">
    <source>
        <dbReference type="ARBA" id="ARBA00001947"/>
    </source>
</evidence>
<dbReference type="STRING" id="28083.Lbir_2050"/>
<evidence type="ECO:0000256" key="7">
    <source>
        <dbReference type="ARBA" id="ARBA00023049"/>
    </source>
</evidence>
<dbReference type="GO" id="GO:0016485">
    <property type="term" value="P:protein processing"/>
    <property type="evidence" value="ECO:0007669"/>
    <property type="project" value="TreeGrafter"/>
</dbReference>
<evidence type="ECO:0000259" key="10">
    <source>
        <dbReference type="Pfam" id="PF05649"/>
    </source>
</evidence>
<keyword evidence="5 12" id="KW-0378">Hydrolase</keyword>
<dbReference type="Proteomes" id="UP000054735">
    <property type="component" value="Unassembled WGS sequence"/>
</dbReference>
<keyword evidence="6" id="KW-0862">Zinc</keyword>
<evidence type="ECO:0000256" key="5">
    <source>
        <dbReference type="ARBA" id="ARBA00022801"/>
    </source>
</evidence>
<gene>
    <name evidence="12" type="primary">pepO</name>
    <name evidence="11" type="ORF">Lbir_2050</name>
    <name evidence="12" type="ORF">NCTC12437_01347</name>
</gene>
<dbReference type="Gene3D" id="3.40.390.10">
    <property type="entry name" value="Collagenase (Catalytic Domain)"/>
    <property type="match status" value="1"/>
</dbReference>
<dbReference type="InterPro" id="IPR042089">
    <property type="entry name" value="Peptidase_M13_dom_2"/>
</dbReference>
<keyword evidence="7" id="KW-0482">Metalloprotease</keyword>
<dbReference type="Proteomes" id="UP000255066">
    <property type="component" value="Unassembled WGS sequence"/>
</dbReference>
<evidence type="ECO:0000313" key="14">
    <source>
        <dbReference type="Proteomes" id="UP000255066"/>
    </source>
</evidence>
<dbReference type="EMBL" id="UGNW01000001">
    <property type="protein sequence ID" value="STX31573.1"/>
    <property type="molecule type" value="Genomic_DNA"/>
</dbReference>
<comment type="similarity">
    <text evidence="2">Belongs to the peptidase M13 family.</text>
</comment>
<dbReference type="GO" id="GO:0046872">
    <property type="term" value="F:metal ion binding"/>
    <property type="evidence" value="ECO:0007669"/>
    <property type="project" value="UniProtKB-KW"/>
</dbReference>
<dbReference type="EMBL" id="LNXT01000040">
    <property type="protein sequence ID" value="KTC69311.1"/>
    <property type="molecule type" value="Genomic_DNA"/>
</dbReference>
<dbReference type="Pfam" id="PF01431">
    <property type="entry name" value="Peptidase_M13"/>
    <property type="match status" value="1"/>
</dbReference>
<dbReference type="GO" id="GO:0005886">
    <property type="term" value="C:plasma membrane"/>
    <property type="evidence" value="ECO:0007669"/>
    <property type="project" value="TreeGrafter"/>
</dbReference>
<accession>A0A378I971</accession>
<evidence type="ECO:0000256" key="4">
    <source>
        <dbReference type="ARBA" id="ARBA00022723"/>
    </source>
</evidence>
<evidence type="ECO:0000256" key="2">
    <source>
        <dbReference type="ARBA" id="ARBA00007357"/>
    </source>
</evidence>
<keyword evidence="13" id="KW-1185">Reference proteome</keyword>
<keyword evidence="4" id="KW-0479">Metal-binding</keyword>
<dbReference type="SUPFAM" id="SSF55486">
    <property type="entry name" value="Metalloproteases ('zincins'), catalytic domain"/>
    <property type="match status" value="1"/>
</dbReference>
<name>A0A378I971_9GAMM</name>
<dbReference type="PANTHER" id="PTHR11733">
    <property type="entry name" value="ZINC METALLOPROTEASE FAMILY M13 NEPRILYSIN-RELATED"/>
    <property type="match status" value="1"/>
</dbReference>
<dbReference type="OrthoDB" id="9775677at2"/>
<feature type="chain" id="PRO_5016886613" evidence="8">
    <location>
        <begin position="20"/>
        <end position="674"/>
    </location>
</feature>
<dbReference type="PROSITE" id="PS51885">
    <property type="entry name" value="NEPRILYSIN"/>
    <property type="match status" value="1"/>
</dbReference>